<keyword evidence="1" id="KW-0812">Transmembrane</keyword>
<dbReference type="EMBL" id="NIQC01000010">
    <property type="protein sequence ID" value="OWZ83907.1"/>
    <property type="molecule type" value="Genomic_DNA"/>
</dbReference>
<dbReference type="InterPro" id="IPR050616">
    <property type="entry name" value="CPA3_Na-H_Antiporter_A"/>
</dbReference>
<protein>
    <recommendedName>
        <fullName evidence="2">MrpA C-terminal/MbhE domain-containing protein</fullName>
    </recommendedName>
</protein>
<dbReference type="OrthoDB" id="9798859at2"/>
<name>A0A226C0K6_9FIRM</name>
<dbReference type="PANTHER" id="PTHR43373">
    <property type="entry name" value="NA(+)/H(+) ANTIPORTER SUBUNIT"/>
    <property type="match status" value="1"/>
</dbReference>
<sequence>MIKQIVTIVLLLVIGYSMFAVVTELPTFGEPDNPAFNEVTERYLEKGPEETENLNIVSAILVEYRAFDTFGEITVLFASITGVLAIMEGSKKE</sequence>
<dbReference type="Pfam" id="PF20501">
    <property type="entry name" value="MbhE"/>
    <property type="match status" value="1"/>
</dbReference>
<evidence type="ECO:0000259" key="2">
    <source>
        <dbReference type="Pfam" id="PF20501"/>
    </source>
</evidence>
<feature type="domain" description="MrpA C-terminal/MbhE" evidence="2">
    <location>
        <begin position="33"/>
        <end position="86"/>
    </location>
</feature>
<dbReference type="PANTHER" id="PTHR43373:SF1">
    <property type="entry name" value="NA(+)_H(+) ANTIPORTER SUBUNIT A"/>
    <property type="match status" value="1"/>
</dbReference>
<dbReference type="AlphaFoldDB" id="A0A226C0K6"/>
<dbReference type="Proteomes" id="UP000214588">
    <property type="component" value="Unassembled WGS sequence"/>
</dbReference>
<organism evidence="3 4">
    <name type="scientific">Natranaerobius trueperi</name>
    <dbReference type="NCBI Taxonomy" id="759412"/>
    <lineage>
        <taxon>Bacteria</taxon>
        <taxon>Bacillati</taxon>
        <taxon>Bacillota</taxon>
        <taxon>Clostridia</taxon>
        <taxon>Natranaerobiales</taxon>
        <taxon>Natranaerobiaceae</taxon>
        <taxon>Natranaerobius</taxon>
    </lineage>
</organism>
<dbReference type="RefSeq" id="WP_089023367.1">
    <property type="nucleotide sequence ID" value="NZ_NIQC01000010.1"/>
</dbReference>
<feature type="transmembrane region" description="Helical" evidence="1">
    <location>
        <begin position="69"/>
        <end position="87"/>
    </location>
</feature>
<accession>A0A226C0K6</accession>
<keyword evidence="4" id="KW-1185">Reference proteome</keyword>
<evidence type="ECO:0000256" key="1">
    <source>
        <dbReference type="SAM" id="Phobius"/>
    </source>
</evidence>
<proteinExistence type="predicted"/>
<gene>
    <name evidence="3" type="ORF">CDO51_05840</name>
</gene>
<dbReference type="InterPro" id="IPR046806">
    <property type="entry name" value="MrpA_C/MbhE"/>
</dbReference>
<keyword evidence="1" id="KW-0472">Membrane</keyword>
<reference evidence="3 4" key="1">
    <citation type="submission" date="2017-06" db="EMBL/GenBank/DDBJ databases">
        <title>Draft Genome Sequence of Natranaerobius trueperi halophilic, alkalithermophilic bacteria from soda lakes.</title>
        <authorList>
            <person name="Zhao B."/>
        </authorList>
    </citation>
    <scope>NUCLEOTIDE SEQUENCE [LARGE SCALE GENOMIC DNA]</scope>
    <source>
        <strain evidence="3 4">DSM 18760</strain>
    </source>
</reference>
<keyword evidence="1" id="KW-1133">Transmembrane helix</keyword>
<evidence type="ECO:0000313" key="3">
    <source>
        <dbReference type="EMBL" id="OWZ83907.1"/>
    </source>
</evidence>
<evidence type="ECO:0000313" key="4">
    <source>
        <dbReference type="Proteomes" id="UP000214588"/>
    </source>
</evidence>
<comment type="caution">
    <text evidence="3">The sequence shown here is derived from an EMBL/GenBank/DDBJ whole genome shotgun (WGS) entry which is preliminary data.</text>
</comment>